<dbReference type="RefSeq" id="WP_099909853.1">
    <property type="nucleotide sequence ID" value="NZ_AWWI01000042.1"/>
</dbReference>
<dbReference type="OrthoDB" id="8089716at2"/>
<feature type="chain" id="PRO_5013681423" description="DUF2380 domain-containing protein" evidence="1">
    <location>
        <begin position="20"/>
        <end position="167"/>
    </location>
</feature>
<dbReference type="InterPro" id="IPR021698">
    <property type="entry name" value="DUF3280"/>
</dbReference>
<evidence type="ECO:0000256" key="1">
    <source>
        <dbReference type="SAM" id="SignalP"/>
    </source>
</evidence>
<evidence type="ECO:0000313" key="2">
    <source>
        <dbReference type="EMBL" id="PIL21298.1"/>
    </source>
</evidence>
<proteinExistence type="predicted"/>
<gene>
    <name evidence="2" type="ORF">P775_04740</name>
</gene>
<reference evidence="2 3" key="1">
    <citation type="submission" date="2013-09" db="EMBL/GenBank/DDBJ databases">
        <title>Genome sequencing of Phaeobacter antarcticus sp. nov. SM1211.</title>
        <authorList>
            <person name="Zhang X.-Y."/>
            <person name="Liu C."/>
            <person name="Chen X.-L."/>
            <person name="Xie B.-B."/>
            <person name="Qin Q.-L."/>
            <person name="Rong J.-C."/>
            <person name="Zhang Y.-Z."/>
        </authorList>
    </citation>
    <scope>NUCLEOTIDE SEQUENCE [LARGE SCALE GENOMIC DNA]</scope>
    <source>
        <strain evidence="2 3">SM1211</strain>
    </source>
</reference>
<keyword evidence="1" id="KW-0732">Signal</keyword>
<dbReference type="Pfam" id="PF11684">
    <property type="entry name" value="DUF3280"/>
    <property type="match status" value="1"/>
</dbReference>
<organism evidence="2 3">
    <name type="scientific">Puniceibacterium antarcticum</name>
    <dbReference type="NCBI Taxonomy" id="1206336"/>
    <lineage>
        <taxon>Bacteria</taxon>
        <taxon>Pseudomonadati</taxon>
        <taxon>Pseudomonadota</taxon>
        <taxon>Alphaproteobacteria</taxon>
        <taxon>Rhodobacterales</taxon>
        <taxon>Paracoccaceae</taxon>
        <taxon>Puniceibacterium</taxon>
    </lineage>
</organism>
<comment type="caution">
    <text evidence="2">The sequence shown here is derived from an EMBL/GenBank/DDBJ whole genome shotgun (WGS) entry which is preliminary data.</text>
</comment>
<dbReference type="EMBL" id="AWWI01000042">
    <property type="protein sequence ID" value="PIL21298.1"/>
    <property type="molecule type" value="Genomic_DNA"/>
</dbReference>
<evidence type="ECO:0008006" key="4">
    <source>
        <dbReference type="Google" id="ProtNLM"/>
    </source>
</evidence>
<protein>
    <recommendedName>
        <fullName evidence="4">DUF2380 domain-containing protein</fullName>
    </recommendedName>
</protein>
<feature type="signal peptide" evidence="1">
    <location>
        <begin position="1"/>
        <end position="19"/>
    </location>
</feature>
<name>A0A2G8RJN4_9RHOB</name>
<sequence>MKHIILSVLLMFCAGPLLAQGALDQHGSVAFFGIHFTDTSTEGAYFGERPDEAERIVLLEDTVTQAFKEQGFDFMDISSVSEELARTFNPSNCYGCDVRMGEKLGATYILHGQVQKVSNLILNMNLVMRDVTSGEIVRGMSVDIRSNTDDSWLRGMRYILKNNFFKS</sequence>
<dbReference type="Proteomes" id="UP000231259">
    <property type="component" value="Unassembled WGS sequence"/>
</dbReference>
<dbReference type="AlphaFoldDB" id="A0A2G8RJN4"/>
<accession>A0A2G8RJN4</accession>
<evidence type="ECO:0000313" key="3">
    <source>
        <dbReference type="Proteomes" id="UP000231259"/>
    </source>
</evidence>
<keyword evidence="3" id="KW-1185">Reference proteome</keyword>